<evidence type="ECO:0000313" key="2">
    <source>
        <dbReference type="Proteomes" id="UP000219440"/>
    </source>
</evidence>
<accession>A0A2C8ZVG7</accession>
<dbReference type="EMBL" id="OCST01000004">
    <property type="protein sequence ID" value="SOE69793.1"/>
    <property type="molecule type" value="Genomic_DNA"/>
</dbReference>
<proteinExistence type="predicted"/>
<protein>
    <submittedName>
        <fullName evidence="1">Uncharacterized protein</fullName>
    </submittedName>
</protein>
<name>A0A2C8ZVG7_9MICO</name>
<evidence type="ECO:0000313" key="1">
    <source>
        <dbReference type="EMBL" id="SOE69793.1"/>
    </source>
</evidence>
<sequence length="85" mass="9495">MGHVISDVRVNQHQVNKSGSRVGINRPDLQYTKDGKRYYVEYDKQRCGSPGTSRRGDAHEQRVLDNVPTIDLGAQVLLKLVGACE</sequence>
<organism evidence="1 2">
    <name type="scientific">Salinibacterium xinjiangense</name>
    <dbReference type="NCBI Taxonomy" id="386302"/>
    <lineage>
        <taxon>Bacteria</taxon>
        <taxon>Bacillati</taxon>
        <taxon>Actinomycetota</taxon>
        <taxon>Actinomycetes</taxon>
        <taxon>Micrococcales</taxon>
        <taxon>Microbacteriaceae</taxon>
        <taxon>Salinibacterium</taxon>
    </lineage>
</organism>
<dbReference type="AlphaFoldDB" id="A0A2C8ZVG7"/>
<reference evidence="1 2" key="1">
    <citation type="submission" date="2017-09" db="EMBL/GenBank/DDBJ databases">
        <authorList>
            <person name="Ehlers B."/>
            <person name="Leendertz F.H."/>
        </authorList>
    </citation>
    <scope>NUCLEOTIDE SEQUENCE [LARGE SCALE GENOMIC DNA]</scope>
    <source>
        <strain evidence="1 2">CGMCC 1.05381</strain>
    </source>
</reference>
<gene>
    <name evidence="1" type="ORF">SAMN06296378_2059</name>
</gene>
<dbReference type="Proteomes" id="UP000219440">
    <property type="component" value="Unassembled WGS sequence"/>
</dbReference>
<keyword evidence="2" id="KW-1185">Reference proteome</keyword>